<dbReference type="OrthoDB" id="5380394at2"/>
<accession>A0A434A416</accession>
<keyword evidence="1" id="KW-0808">Transferase</keyword>
<dbReference type="SUPFAM" id="SSF52540">
    <property type="entry name" value="P-loop containing nucleoside triphosphate hydrolases"/>
    <property type="match status" value="1"/>
</dbReference>
<dbReference type="InterPro" id="IPR027417">
    <property type="entry name" value="P-loop_NTPase"/>
</dbReference>
<dbReference type="GO" id="GO:0016740">
    <property type="term" value="F:transferase activity"/>
    <property type="evidence" value="ECO:0007669"/>
    <property type="project" value="UniProtKB-KW"/>
</dbReference>
<dbReference type="RefSeq" id="WP_127339678.1">
    <property type="nucleotide sequence ID" value="NZ_QWDM01000012.1"/>
</dbReference>
<evidence type="ECO:0000313" key="2">
    <source>
        <dbReference type="Proteomes" id="UP000288102"/>
    </source>
</evidence>
<sequence length="324" mass="37522">MENTDHPLLHWIPNKLIEKEGEVYFEWIYLGDKRYLDPFFEETLVKCIGYPENLKRFKVVSTAANLIDWADELASAELKALVFHVSRCGSTMLAQSLAVSPQNIVVAEAPILDAILRSELFDPVQKRALIKAVITLLGQKRFPEEKNLVVKLDSWHIFEAGELRSIFPELPFVLLYRNPTEVLKSHSKLKGMHMVPHLLPSKIFGITTKEMAEISFQQYSAVVLEKYYQAYFDFHETDQNVLVYNYKDGMRDILEKVIDMINGDYYIEEIDQMYERLKKHSKNEGNTFKGDSFLSENLAMDLTSVNHLYEKLESKLSGELTDRN</sequence>
<dbReference type="EMBL" id="QWDM01000012">
    <property type="protein sequence ID" value="RUT69054.1"/>
    <property type="molecule type" value="Genomic_DNA"/>
</dbReference>
<keyword evidence="2" id="KW-1185">Reference proteome</keyword>
<gene>
    <name evidence="1" type="ORF">D0817_17810</name>
</gene>
<proteinExistence type="predicted"/>
<dbReference type="Gene3D" id="3.40.50.300">
    <property type="entry name" value="P-loop containing nucleotide triphosphate hydrolases"/>
    <property type="match status" value="1"/>
</dbReference>
<organism evidence="1 2">
    <name type="scientific">Flavobacterium cupreum</name>
    <dbReference type="NCBI Taxonomy" id="2133766"/>
    <lineage>
        <taxon>Bacteria</taxon>
        <taxon>Pseudomonadati</taxon>
        <taxon>Bacteroidota</taxon>
        <taxon>Flavobacteriia</taxon>
        <taxon>Flavobacteriales</taxon>
        <taxon>Flavobacteriaceae</taxon>
        <taxon>Flavobacterium</taxon>
    </lineage>
</organism>
<evidence type="ECO:0000313" key="1">
    <source>
        <dbReference type="EMBL" id="RUT69054.1"/>
    </source>
</evidence>
<comment type="caution">
    <text evidence="1">The sequence shown here is derived from an EMBL/GenBank/DDBJ whole genome shotgun (WGS) entry which is preliminary data.</text>
</comment>
<dbReference type="AlphaFoldDB" id="A0A434A416"/>
<protein>
    <submittedName>
        <fullName evidence="1">Sulfotransferase family protein</fullName>
    </submittedName>
</protein>
<name>A0A434A416_9FLAO</name>
<dbReference type="Proteomes" id="UP000288102">
    <property type="component" value="Unassembled WGS sequence"/>
</dbReference>
<reference evidence="2" key="1">
    <citation type="journal article" date="2019" name="Syst. Appl. Microbiol.">
        <title>Flavobacterium circumlabens sp. nov. and Flavobacterium cupreum sp. nov., two psychrotrophic species isolated from Antarctic environmental samples.</title>
        <authorList>
            <person name="Kralova S."/>
            <person name="Busse H.-J."/>
            <person name="Svec P."/>
            <person name="Maslanova I."/>
            <person name="Stankova E."/>
            <person name="Bartak M."/>
            <person name="Sedlacek I."/>
        </authorList>
    </citation>
    <scope>NUCLEOTIDE SEQUENCE [LARGE SCALE GENOMIC DNA]</scope>
    <source>
        <strain evidence="2">CCM 8825</strain>
    </source>
</reference>